<feature type="compositionally biased region" description="Basic and acidic residues" evidence="1">
    <location>
        <begin position="1"/>
        <end position="13"/>
    </location>
</feature>
<dbReference type="Gramene" id="ABO95461">
    <property type="protein sequence ID" value="ABO95461"/>
    <property type="gene ID" value="OSTLU_92568"/>
</dbReference>
<dbReference type="EMBL" id="CP000584">
    <property type="protein sequence ID" value="ABO95461.1"/>
    <property type="molecule type" value="Genomic_DNA"/>
</dbReference>
<dbReference type="AlphaFoldDB" id="A4RVM6"/>
<dbReference type="OrthoDB" id="10461740at2759"/>
<proteinExistence type="predicted"/>
<feature type="region of interest" description="Disordered" evidence="1">
    <location>
        <begin position="170"/>
        <end position="234"/>
    </location>
</feature>
<name>A4RVM6_OSTLU</name>
<evidence type="ECO:0000256" key="1">
    <source>
        <dbReference type="SAM" id="MobiDB-lite"/>
    </source>
</evidence>
<accession>A4RVM6</accession>
<dbReference type="RefSeq" id="XP_001417168.1">
    <property type="nucleotide sequence ID" value="XM_001417131.1"/>
</dbReference>
<dbReference type="KEGG" id="olu:OSTLU_92568"/>
<sequence length="309" mass="35235">MKPNDEKDARDDDAGADDDAGIQNQNLAVDDASKDDDATTMIDAKRAREETEEEAKDARGKAKSRHGKERAAREMDLQTLPEALGEWKTNAELELGNLWTRQRLRLLDWFETKSAINKCIVSCPASALREKMRALRDDGVYGSSMIPYLQLLRDVFDETDQYKDDLDEELDFNDFFDDDDDESEDDESEDDDSEDDESEDSAEEIPVVSRAPRAEAAAEPPQRAGASRSAPSTEEMDEIKIKFSKFTQFLGQYFSEKRLEVENVVEIVDHAARAGFDDPQEVNKFLEVMQKQNKIMYDQSESQWTVYIL</sequence>
<organism evidence="2 3">
    <name type="scientific">Ostreococcus lucimarinus (strain CCE9901)</name>
    <dbReference type="NCBI Taxonomy" id="436017"/>
    <lineage>
        <taxon>Eukaryota</taxon>
        <taxon>Viridiplantae</taxon>
        <taxon>Chlorophyta</taxon>
        <taxon>Mamiellophyceae</taxon>
        <taxon>Mamiellales</taxon>
        <taxon>Bathycoccaceae</taxon>
        <taxon>Ostreococcus</taxon>
    </lineage>
</organism>
<gene>
    <name evidence="2" type="ORF">OSTLU_92568</name>
</gene>
<feature type="compositionally biased region" description="Basic and acidic residues" evidence="1">
    <location>
        <begin position="31"/>
        <end position="49"/>
    </location>
</feature>
<evidence type="ECO:0000313" key="3">
    <source>
        <dbReference type="Proteomes" id="UP000001568"/>
    </source>
</evidence>
<dbReference type="GeneID" id="5001602"/>
<feature type="region of interest" description="Disordered" evidence="1">
    <location>
        <begin position="1"/>
        <end position="73"/>
    </location>
</feature>
<evidence type="ECO:0000313" key="2">
    <source>
        <dbReference type="EMBL" id="ABO95461.1"/>
    </source>
</evidence>
<keyword evidence="3" id="KW-1185">Reference proteome</keyword>
<reference evidence="2 3" key="1">
    <citation type="journal article" date="2007" name="Proc. Natl. Acad. Sci. U.S.A.">
        <title>The tiny eukaryote Ostreococcus provides genomic insights into the paradox of plankton speciation.</title>
        <authorList>
            <person name="Palenik B."/>
            <person name="Grimwood J."/>
            <person name="Aerts A."/>
            <person name="Rouze P."/>
            <person name="Salamov A."/>
            <person name="Putnam N."/>
            <person name="Dupont C."/>
            <person name="Jorgensen R."/>
            <person name="Derelle E."/>
            <person name="Rombauts S."/>
            <person name="Zhou K."/>
            <person name="Otillar R."/>
            <person name="Merchant S.S."/>
            <person name="Podell S."/>
            <person name="Gaasterland T."/>
            <person name="Napoli C."/>
            <person name="Gendler K."/>
            <person name="Manuell A."/>
            <person name="Tai V."/>
            <person name="Vallon O."/>
            <person name="Piganeau G."/>
            <person name="Jancek S."/>
            <person name="Heijde M."/>
            <person name="Jabbari K."/>
            <person name="Bowler C."/>
            <person name="Lohr M."/>
            <person name="Robbens S."/>
            <person name="Werner G."/>
            <person name="Dubchak I."/>
            <person name="Pazour G.J."/>
            <person name="Ren Q."/>
            <person name="Paulsen I."/>
            <person name="Delwiche C."/>
            <person name="Schmutz J."/>
            <person name="Rokhsar D."/>
            <person name="Van de Peer Y."/>
            <person name="Moreau H."/>
            <person name="Grigoriev I.V."/>
        </authorList>
    </citation>
    <scope>NUCLEOTIDE SEQUENCE [LARGE SCALE GENOMIC DNA]</scope>
    <source>
        <strain evidence="2 3">CCE9901</strain>
    </source>
</reference>
<feature type="compositionally biased region" description="Low complexity" evidence="1">
    <location>
        <begin position="210"/>
        <end position="226"/>
    </location>
</feature>
<protein>
    <submittedName>
        <fullName evidence="2">Uncharacterized protein</fullName>
    </submittedName>
</protein>
<dbReference type="HOGENOM" id="CLU_901358_0_0_1"/>
<dbReference type="Proteomes" id="UP000001568">
    <property type="component" value="Chromosome 4"/>
</dbReference>
<feature type="compositionally biased region" description="Acidic residues" evidence="1">
    <location>
        <begin position="170"/>
        <end position="203"/>
    </location>
</feature>